<dbReference type="AlphaFoldDB" id="A0A1E5H5X3"/>
<protein>
    <recommendedName>
        <fullName evidence="2">WxL domain-containing protein</fullName>
    </recommendedName>
</protein>
<feature type="domain" description="WxL" evidence="2">
    <location>
        <begin position="24"/>
        <end position="208"/>
    </location>
</feature>
<dbReference type="Pfam" id="PF13731">
    <property type="entry name" value="WxL"/>
    <property type="match status" value="1"/>
</dbReference>
<name>A0A1E5H5X3_9ENTE</name>
<evidence type="ECO:0000313" key="3">
    <source>
        <dbReference type="EMBL" id="OEG20246.1"/>
    </source>
</evidence>
<organism evidence="3 4">
    <name type="scientific">Enterococcus ureilyticus</name>
    <dbReference type="NCBI Taxonomy" id="1131292"/>
    <lineage>
        <taxon>Bacteria</taxon>
        <taxon>Bacillati</taxon>
        <taxon>Bacillota</taxon>
        <taxon>Bacilli</taxon>
        <taxon>Lactobacillales</taxon>
        <taxon>Enterococcaceae</taxon>
        <taxon>Enterococcus</taxon>
    </lineage>
</organism>
<sequence>MSVFAPSMASAAPADGIQGTETGKGATSYGTLKLEANTEGVVPPIKPSEPSGETGNTGALTIDNVSPLLFGEHKIDGGKAEFSTETVAPNVQVSDRRGEGQGWNLQVRMSEFADKTDDTKILKGAELSIPAGTVGKSEGNIALPPETKDVVIAGSIDSAQTIFSAKEKTGLGTWTNEFDASQVKLMVPAGNLKGDYQATMTWSLLDAPK</sequence>
<dbReference type="InterPro" id="IPR027994">
    <property type="entry name" value="WxL_dom"/>
</dbReference>
<dbReference type="STRING" id="1131292.BCR24_09535"/>
<evidence type="ECO:0000256" key="1">
    <source>
        <dbReference type="SAM" id="MobiDB-lite"/>
    </source>
</evidence>
<dbReference type="Proteomes" id="UP000094469">
    <property type="component" value="Unassembled WGS sequence"/>
</dbReference>
<gene>
    <name evidence="3" type="ORF">BCR24_09535</name>
</gene>
<evidence type="ECO:0000313" key="4">
    <source>
        <dbReference type="Proteomes" id="UP000094469"/>
    </source>
</evidence>
<comment type="caution">
    <text evidence="3">The sequence shown here is derived from an EMBL/GenBank/DDBJ whole genome shotgun (WGS) entry which is preliminary data.</text>
</comment>
<reference evidence="4" key="1">
    <citation type="submission" date="2016-09" db="EMBL/GenBank/DDBJ databases">
        <authorList>
            <person name="Gulvik C.A."/>
        </authorList>
    </citation>
    <scope>NUCLEOTIDE SEQUENCE [LARGE SCALE GENOMIC DNA]</scope>
    <source>
        <strain evidence="4">LMG 26676</strain>
    </source>
</reference>
<keyword evidence="4" id="KW-1185">Reference proteome</keyword>
<feature type="region of interest" description="Disordered" evidence="1">
    <location>
        <begin position="1"/>
        <end position="26"/>
    </location>
</feature>
<proteinExistence type="predicted"/>
<dbReference type="EMBL" id="MIKC01000042">
    <property type="protein sequence ID" value="OEG20246.1"/>
    <property type="molecule type" value="Genomic_DNA"/>
</dbReference>
<accession>A0A1E5H5X3</accession>
<evidence type="ECO:0000259" key="2">
    <source>
        <dbReference type="Pfam" id="PF13731"/>
    </source>
</evidence>